<accession>A0A7I7XD16</accession>
<dbReference type="EMBL" id="AP022610">
    <property type="protein sequence ID" value="BBZ26288.1"/>
    <property type="molecule type" value="Genomic_DNA"/>
</dbReference>
<sequence>MIEDWVTGREHGVAFPAHPGALQCGDSRSLTAMSLTTMFRASGALGRHGEVVRVHRCDETSGGSTGRKLVLDVEYDAACASGLPSALFVKFSRDFDDPLRDRGRTQMDAEVRFAGLSSTPGFPIAVPRVLFADYDDATGTGILVTERITFDANGIEPHYPKCLDDEMPDPVGHYRALLTALGRLAGTARSGAMPDELVARFPVDLRAAALGEPMPLTADRLSRRISRLAEFVEAYPRLLPANVGNRRFVARMGSQAHEVMCQESAIWNHLATTTDYLALCHWNANVDNAWFWRGPDGALRCGLMDWGCVSQMNVAMAVWGCLSGAETATWDGHLDELLQLLVTEVAESGGPRLDPATLLSHLQLYVALMGVTWLLDVPALVRRRLPDTGPGVTPDDPRIRGDEGVRAPLLMLTNVLNLWETRPLDDALDALR</sequence>
<reference evidence="1 2" key="1">
    <citation type="journal article" date="2019" name="Emerg. Microbes Infect.">
        <title>Comprehensive subspecies identification of 175 nontuberculous mycobacteria species based on 7547 genomic profiles.</title>
        <authorList>
            <person name="Matsumoto Y."/>
            <person name="Kinjo T."/>
            <person name="Motooka D."/>
            <person name="Nabeya D."/>
            <person name="Jung N."/>
            <person name="Uechi K."/>
            <person name="Horii T."/>
            <person name="Iida T."/>
            <person name="Fujita J."/>
            <person name="Nakamura S."/>
        </authorList>
    </citation>
    <scope>NUCLEOTIDE SEQUENCE [LARGE SCALE GENOMIC DNA]</scope>
    <source>
        <strain evidence="1 2">JCM 13574</strain>
    </source>
</reference>
<dbReference type="Proteomes" id="UP000466517">
    <property type="component" value="Chromosome"/>
</dbReference>
<proteinExistence type="predicted"/>
<organism evidence="1 2">
    <name type="scientific">Mycolicibacterium madagascariense</name>
    <dbReference type="NCBI Taxonomy" id="212765"/>
    <lineage>
        <taxon>Bacteria</taxon>
        <taxon>Bacillati</taxon>
        <taxon>Actinomycetota</taxon>
        <taxon>Actinomycetes</taxon>
        <taxon>Mycobacteriales</taxon>
        <taxon>Mycobacteriaceae</taxon>
        <taxon>Mycolicibacterium</taxon>
    </lineage>
</organism>
<gene>
    <name evidence="1" type="ORF">MMAD_05830</name>
</gene>
<keyword evidence="2" id="KW-1185">Reference proteome</keyword>
<evidence type="ECO:0000313" key="1">
    <source>
        <dbReference type="EMBL" id="BBZ26288.1"/>
    </source>
</evidence>
<dbReference type="AlphaFoldDB" id="A0A7I7XD16"/>
<dbReference type="KEGG" id="mmag:MMAD_05830"/>
<dbReference type="SUPFAM" id="SSF56112">
    <property type="entry name" value="Protein kinase-like (PK-like)"/>
    <property type="match status" value="1"/>
</dbReference>
<evidence type="ECO:0000313" key="2">
    <source>
        <dbReference type="Proteomes" id="UP000466517"/>
    </source>
</evidence>
<name>A0A7I7XD16_9MYCO</name>
<dbReference type="InterPro" id="IPR011009">
    <property type="entry name" value="Kinase-like_dom_sf"/>
</dbReference>
<protein>
    <recommendedName>
        <fullName evidence="3">Aminoglycoside phosphotransferase domain-containing protein</fullName>
    </recommendedName>
</protein>
<evidence type="ECO:0008006" key="3">
    <source>
        <dbReference type="Google" id="ProtNLM"/>
    </source>
</evidence>
<dbReference type="RefSeq" id="WP_163743355.1">
    <property type="nucleotide sequence ID" value="NZ_AP022610.1"/>
</dbReference>